<dbReference type="AlphaFoldDB" id="A0A7D5DXT5"/>
<keyword evidence="5" id="KW-1185">Reference proteome</keyword>
<keyword evidence="2" id="KW-0269">Exonuclease</keyword>
<name>A0A7D5DXT5_9PAST</name>
<accession>A0A7D5DXT5</accession>
<dbReference type="GO" id="GO:0008408">
    <property type="term" value="F:3'-5' exonuclease activity"/>
    <property type="evidence" value="ECO:0007669"/>
    <property type="project" value="TreeGrafter"/>
</dbReference>
<feature type="domain" description="BRCT" evidence="3">
    <location>
        <begin position="192"/>
        <end position="283"/>
    </location>
</feature>
<dbReference type="CDD" id="cd17748">
    <property type="entry name" value="BRCT_DNA_ligase_like"/>
    <property type="match status" value="1"/>
</dbReference>
<dbReference type="InterPro" id="IPR001357">
    <property type="entry name" value="BRCT_dom"/>
</dbReference>
<dbReference type="PROSITE" id="PS50172">
    <property type="entry name" value="BRCT"/>
    <property type="match status" value="1"/>
</dbReference>
<dbReference type="GO" id="GO:0006259">
    <property type="term" value="P:DNA metabolic process"/>
    <property type="evidence" value="ECO:0007669"/>
    <property type="project" value="UniProtKB-ARBA"/>
</dbReference>
<dbReference type="RefSeq" id="WP_176809999.1">
    <property type="nucleotide sequence ID" value="NZ_CP055306.1"/>
</dbReference>
<dbReference type="InterPro" id="IPR012337">
    <property type="entry name" value="RNaseH-like_sf"/>
</dbReference>
<dbReference type="EMBL" id="CP055306">
    <property type="protein sequence ID" value="QLB40719.1"/>
    <property type="molecule type" value="Genomic_DNA"/>
</dbReference>
<keyword evidence="2" id="KW-0378">Hydrolase</keyword>
<evidence type="ECO:0000313" key="4">
    <source>
        <dbReference type="EMBL" id="QLB40719.1"/>
    </source>
</evidence>
<keyword evidence="1" id="KW-0540">Nuclease</keyword>
<dbReference type="InterPro" id="IPR013520">
    <property type="entry name" value="Ribonucl_H"/>
</dbReference>
<gene>
    <name evidence="4" type="ORF">HV559_07465</name>
</gene>
<dbReference type="InterPro" id="IPR036397">
    <property type="entry name" value="RNaseH_sf"/>
</dbReference>
<dbReference type="Gene3D" id="3.30.420.10">
    <property type="entry name" value="Ribonuclease H-like superfamily/Ribonuclease H"/>
    <property type="match status" value="1"/>
</dbReference>
<dbReference type="SMART" id="SM00479">
    <property type="entry name" value="EXOIII"/>
    <property type="match status" value="1"/>
</dbReference>
<reference evidence="4 5" key="1">
    <citation type="submission" date="2020-06" db="EMBL/GenBank/DDBJ databases">
        <title>Mannheimia pernigra sp. nov. isolated from bovine respiratory tract.</title>
        <authorList>
            <person name="Kuhnert P."/>
            <person name="Akarsu-Egger H."/>
        </authorList>
    </citation>
    <scope>NUCLEOTIDE SEQUENCE [LARGE SCALE GENOMIC DNA]</scope>
    <source>
        <strain evidence="4 5">BNO311</strain>
    </source>
</reference>
<dbReference type="PANTHER" id="PTHR30231">
    <property type="entry name" value="DNA POLYMERASE III SUBUNIT EPSILON"/>
    <property type="match status" value="1"/>
</dbReference>
<protein>
    <submittedName>
        <fullName evidence="4">Transposase</fullName>
    </submittedName>
</protein>
<organism evidence="4 5">
    <name type="scientific">Mannheimia pernigra</name>
    <dbReference type="NCBI Taxonomy" id="111844"/>
    <lineage>
        <taxon>Bacteria</taxon>
        <taxon>Pseudomonadati</taxon>
        <taxon>Pseudomonadota</taxon>
        <taxon>Gammaproteobacteria</taxon>
        <taxon>Pasteurellales</taxon>
        <taxon>Pasteurellaceae</taxon>
        <taxon>Mannheimia</taxon>
    </lineage>
</organism>
<dbReference type="PANTHER" id="PTHR30231:SF42">
    <property type="entry name" value="EXONUCLEASE"/>
    <property type="match status" value="1"/>
</dbReference>
<dbReference type="SUPFAM" id="SSF52113">
    <property type="entry name" value="BRCT domain"/>
    <property type="match status" value="1"/>
</dbReference>
<evidence type="ECO:0000256" key="1">
    <source>
        <dbReference type="ARBA" id="ARBA00022722"/>
    </source>
</evidence>
<dbReference type="GO" id="GO:0005829">
    <property type="term" value="C:cytosol"/>
    <property type="evidence" value="ECO:0007669"/>
    <property type="project" value="TreeGrafter"/>
</dbReference>
<dbReference type="InterPro" id="IPR036420">
    <property type="entry name" value="BRCT_dom_sf"/>
</dbReference>
<evidence type="ECO:0000313" key="5">
    <source>
        <dbReference type="Proteomes" id="UP000509660"/>
    </source>
</evidence>
<sequence length="283" mass="31780">MNKFVIVDIETANPDITSICQIAIVTYENGEITDQWHTLINPKTYFHEINVMIHGITERKVKNAPTLSDVADIIKEKFADNLICSYGAFDRSSLTRIFPELPNQWLDIVRVVRRSWDKQFAKYGYGLSSMAEALKINQENHHDALDDVLVAGQILLKALADSQQDLEFWLNRVRKPIDLEAYNKAHCKLEGNPEGSLYGETVVFTGELSIPRAKVAEMAAQAGCNVVTGVSKKVTLLVIGEQDITKLAGKELSSKEIKARELIEKGYPIQLLSENDFISMIQN</sequence>
<dbReference type="Proteomes" id="UP000509660">
    <property type="component" value="Chromosome"/>
</dbReference>
<dbReference type="Gene3D" id="3.40.50.10190">
    <property type="entry name" value="BRCT domain"/>
    <property type="match status" value="1"/>
</dbReference>
<evidence type="ECO:0000256" key="2">
    <source>
        <dbReference type="ARBA" id="ARBA00022839"/>
    </source>
</evidence>
<evidence type="ECO:0000259" key="3">
    <source>
        <dbReference type="PROSITE" id="PS50172"/>
    </source>
</evidence>
<dbReference type="SUPFAM" id="SSF53098">
    <property type="entry name" value="Ribonuclease H-like"/>
    <property type="match status" value="1"/>
</dbReference>
<dbReference type="Pfam" id="PF00929">
    <property type="entry name" value="RNase_T"/>
    <property type="match status" value="1"/>
</dbReference>
<dbReference type="GO" id="GO:0003676">
    <property type="term" value="F:nucleic acid binding"/>
    <property type="evidence" value="ECO:0007669"/>
    <property type="project" value="InterPro"/>
</dbReference>
<proteinExistence type="predicted"/>